<evidence type="ECO:0000313" key="4">
    <source>
        <dbReference type="Proteomes" id="UP000800092"/>
    </source>
</evidence>
<dbReference type="Gene3D" id="3.90.180.10">
    <property type="entry name" value="Medium-chain alcohol dehydrogenases, catalytic domain"/>
    <property type="match status" value="1"/>
</dbReference>
<keyword evidence="4" id="KW-1185">Reference proteome</keyword>
<dbReference type="AlphaFoldDB" id="A0A6A6H3F4"/>
<protein>
    <submittedName>
        <fullName evidence="3">NAD(P)-binding protein</fullName>
    </submittedName>
</protein>
<dbReference type="InterPro" id="IPR045010">
    <property type="entry name" value="MDR_fam"/>
</dbReference>
<dbReference type="CDD" id="cd05288">
    <property type="entry name" value="PGDH"/>
    <property type="match status" value="1"/>
</dbReference>
<dbReference type="SUPFAM" id="SSF50129">
    <property type="entry name" value="GroES-like"/>
    <property type="match status" value="1"/>
</dbReference>
<evidence type="ECO:0000259" key="2">
    <source>
        <dbReference type="SMART" id="SM00829"/>
    </source>
</evidence>
<dbReference type="FunFam" id="3.40.50.720:FF:000121">
    <property type="entry name" value="Prostaglandin reductase 2"/>
    <property type="match status" value="1"/>
</dbReference>
<dbReference type="Pfam" id="PF16884">
    <property type="entry name" value="ADH_N_2"/>
    <property type="match status" value="1"/>
</dbReference>
<gene>
    <name evidence="3" type="ORF">EV356DRAFT_505308</name>
</gene>
<evidence type="ECO:0000256" key="1">
    <source>
        <dbReference type="ARBA" id="ARBA00023002"/>
    </source>
</evidence>
<dbReference type="EMBL" id="ML991816">
    <property type="protein sequence ID" value="KAF2232348.1"/>
    <property type="molecule type" value="Genomic_DNA"/>
</dbReference>
<dbReference type="InterPro" id="IPR036291">
    <property type="entry name" value="NAD(P)-bd_dom_sf"/>
</dbReference>
<dbReference type="Gene3D" id="3.40.50.720">
    <property type="entry name" value="NAD(P)-binding Rossmann-like Domain"/>
    <property type="match status" value="1"/>
</dbReference>
<evidence type="ECO:0000313" key="3">
    <source>
        <dbReference type="EMBL" id="KAF2232348.1"/>
    </source>
</evidence>
<dbReference type="SUPFAM" id="SSF51735">
    <property type="entry name" value="NAD(P)-binding Rossmann-fold domains"/>
    <property type="match status" value="1"/>
</dbReference>
<dbReference type="OrthoDB" id="809632at2759"/>
<dbReference type="GO" id="GO:0016628">
    <property type="term" value="F:oxidoreductase activity, acting on the CH-CH group of donors, NAD or NADP as acceptor"/>
    <property type="evidence" value="ECO:0007669"/>
    <property type="project" value="InterPro"/>
</dbReference>
<feature type="domain" description="Enoyl reductase (ER)" evidence="2">
    <location>
        <begin position="20"/>
        <end position="352"/>
    </location>
</feature>
<dbReference type="PANTHER" id="PTHR43205:SF7">
    <property type="entry name" value="PROSTAGLANDIN REDUCTASE 1"/>
    <property type="match status" value="1"/>
</dbReference>
<dbReference type="InterPro" id="IPR013149">
    <property type="entry name" value="ADH-like_C"/>
</dbReference>
<dbReference type="InterPro" id="IPR011032">
    <property type="entry name" value="GroES-like_sf"/>
</dbReference>
<dbReference type="SMART" id="SM00829">
    <property type="entry name" value="PKS_ER"/>
    <property type="match status" value="1"/>
</dbReference>
<sequence length="359" mass="39354">MVQNKAVIFKEPPEAMPENGKHLVLEDVGFDLSAVPHDGAILKIIYASFDPYLRGRMRDKSVKSYFPAFDLHAPIATGLIARVVKSSNKNFTEGDIVRTFGPLQEYWAVDKEAINDVNPVTQLPLVEKLSNPHGIDLMEFLGAVGMPGVTAYSSFHEIGKPKKGEVIFISAASGAVGSLVGQLAKHQGLTVYGSVGDDDKLKYIINELGFDGGFNYKKEEPKEALARLAPDGIDIYFENVGGETLQAAFDALRTFGRIIVSGMISQYNLPREKQYRLAGTETIFGRRIKIQGFILGDPDFGPKWGKEHVDNVSQWIAEGSFKTKYHVTRGMDDAIDGLLDIFRGGNFGKAILEVSPPSA</sequence>
<dbReference type="PANTHER" id="PTHR43205">
    <property type="entry name" value="PROSTAGLANDIN REDUCTASE"/>
    <property type="match status" value="1"/>
</dbReference>
<dbReference type="Proteomes" id="UP000800092">
    <property type="component" value="Unassembled WGS sequence"/>
</dbReference>
<organism evidence="3 4">
    <name type="scientific">Viridothelium virens</name>
    <name type="common">Speckled blister lichen</name>
    <name type="synonym">Trypethelium virens</name>
    <dbReference type="NCBI Taxonomy" id="1048519"/>
    <lineage>
        <taxon>Eukaryota</taxon>
        <taxon>Fungi</taxon>
        <taxon>Dikarya</taxon>
        <taxon>Ascomycota</taxon>
        <taxon>Pezizomycotina</taxon>
        <taxon>Dothideomycetes</taxon>
        <taxon>Dothideomycetes incertae sedis</taxon>
        <taxon>Trypetheliales</taxon>
        <taxon>Trypetheliaceae</taxon>
        <taxon>Viridothelium</taxon>
    </lineage>
</organism>
<name>A0A6A6H3F4_VIRVR</name>
<dbReference type="InterPro" id="IPR041694">
    <property type="entry name" value="ADH_N_2"/>
</dbReference>
<keyword evidence="1" id="KW-0560">Oxidoreductase</keyword>
<reference evidence="3" key="1">
    <citation type="journal article" date="2020" name="Stud. Mycol.">
        <title>101 Dothideomycetes genomes: a test case for predicting lifestyles and emergence of pathogens.</title>
        <authorList>
            <person name="Haridas S."/>
            <person name="Albert R."/>
            <person name="Binder M."/>
            <person name="Bloem J."/>
            <person name="Labutti K."/>
            <person name="Salamov A."/>
            <person name="Andreopoulos B."/>
            <person name="Baker S."/>
            <person name="Barry K."/>
            <person name="Bills G."/>
            <person name="Bluhm B."/>
            <person name="Cannon C."/>
            <person name="Castanera R."/>
            <person name="Culley D."/>
            <person name="Daum C."/>
            <person name="Ezra D."/>
            <person name="Gonzalez J."/>
            <person name="Henrissat B."/>
            <person name="Kuo A."/>
            <person name="Liang C."/>
            <person name="Lipzen A."/>
            <person name="Lutzoni F."/>
            <person name="Magnuson J."/>
            <person name="Mondo S."/>
            <person name="Nolan M."/>
            <person name="Ohm R."/>
            <person name="Pangilinan J."/>
            <person name="Park H.-J."/>
            <person name="Ramirez L."/>
            <person name="Alfaro M."/>
            <person name="Sun H."/>
            <person name="Tritt A."/>
            <person name="Yoshinaga Y."/>
            <person name="Zwiers L.-H."/>
            <person name="Turgeon B."/>
            <person name="Goodwin S."/>
            <person name="Spatafora J."/>
            <person name="Crous P."/>
            <person name="Grigoriev I."/>
        </authorList>
    </citation>
    <scope>NUCLEOTIDE SEQUENCE</scope>
    <source>
        <strain evidence="3">Tuck. ex Michener</strain>
    </source>
</reference>
<proteinExistence type="predicted"/>
<accession>A0A6A6H3F4</accession>
<dbReference type="Pfam" id="PF00107">
    <property type="entry name" value="ADH_zinc_N"/>
    <property type="match status" value="1"/>
</dbReference>
<dbReference type="InterPro" id="IPR020843">
    <property type="entry name" value="ER"/>
</dbReference>